<comment type="caution">
    <text evidence="1">The sequence shown here is derived from an EMBL/GenBank/DDBJ whole genome shotgun (WGS) entry which is preliminary data.</text>
</comment>
<dbReference type="EMBL" id="NOWF01000008">
    <property type="protein sequence ID" value="OYD06896.1"/>
    <property type="molecule type" value="Genomic_DNA"/>
</dbReference>
<dbReference type="AlphaFoldDB" id="A0A235B3K8"/>
<dbReference type="RefSeq" id="WP_094265095.1">
    <property type="nucleotide sequence ID" value="NZ_NOWF01000008.1"/>
</dbReference>
<proteinExistence type="predicted"/>
<protein>
    <submittedName>
        <fullName evidence="1">Uncharacterized protein</fullName>
    </submittedName>
</protein>
<gene>
    <name evidence="1" type="ORF">CHM34_13215</name>
</gene>
<evidence type="ECO:0000313" key="2">
    <source>
        <dbReference type="Proteomes" id="UP000215459"/>
    </source>
</evidence>
<organism evidence="1 2">
    <name type="scientific">Paludifilum halophilum</name>
    <dbReference type="NCBI Taxonomy" id="1642702"/>
    <lineage>
        <taxon>Bacteria</taxon>
        <taxon>Bacillati</taxon>
        <taxon>Bacillota</taxon>
        <taxon>Bacilli</taxon>
        <taxon>Bacillales</taxon>
        <taxon>Thermoactinomycetaceae</taxon>
        <taxon>Paludifilum</taxon>
    </lineage>
</organism>
<reference evidence="1 2" key="1">
    <citation type="submission" date="2017-07" db="EMBL/GenBank/DDBJ databases">
        <title>The genome sequence of Paludifilum halophilum highlights mechanisms for microbial adaptation to high salt environemnts.</title>
        <authorList>
            <person name="Belbahri L."/>
        </authorList>
    </citation>
    <scope>NUCLEOTIDE SEQUENCE [LARGE SCALE GENOMIC DNA]</scope>
    <source>
        <strain evidence="1 2">DSM 102817</strain>
    </source>
</reference>
<dbReference type="OrthoDB" id="2989194at2"/>
<evidence type="ECO:0000313" key="1">
    <source>
        <dbReference type="EMBL" id="OYD06896.1"/>
    </source>
</evidence>
<accession>A0A235B3K8</accession>
<keyword evidence="2" id="KW-1185">Reference proteome</keyword>
<name>A0A235B3K8_9BACL</name>
<sequence length="128" mass="14928">MTDRYIPRVREASIPEDGGWAELSQENVLILSIPDWRDIADRSAKGYRYVWMYDRQGDAYIFSFRLEDGTERAVAFARDHGGLLLRDERAYKAFSILVTPEPLHEMKEDTPMLLLEEISLKRHPKAGW</sequence>
<dbReference type="Proteomes" id="UP000215459">
    <property type="component" value="Unassembled WGS sequence"/>
</dbReference>